<dbReference type="OrthoDB" id="2874149at2759"/>
<dbReference type="PANTHER" id="PTHR28097">
    <property type="entry name" value="PHEROMONE A FACTOR RECEPTOR"/>
    <property type="match status" value="1"/>
</dbReference>
<dbReference type="Pfam" id="PF02076">
    <property type="entry name" value="STE3"/>
    <property type="match status" value="1"/>
</dbReference>
<feature type="transmembrane region" description="Helical" evidence="11">
    <location>
        <begin position="35"/>
        <end position="54"/>
    </location>
</feature>
<dbReference type="Gene3D" id="1.20.1070.10">
    <property type="entry name" value="Rhodopsin 7-helix transmembrane proteins"/>
    <property type="match status" value="1"/>
</dbReference>
<feature type="transmembrane region" description="Helical" evidence="11">
    <location>
        <begin position="74"/>
        <end position="90"/>
    </location>
</feature>
<accession>A0A5C3EP67</accession>
<comment type="subcellular location">
    <subcellularLocation>
        <location evidence="1">Membrane</location>
        <topology evidence="1">Multi-pass membrane protein</topology>
    </subcellularLocation>
</comment>
<keyword evidence="13" id="KW-1185">Reference proteome</keyword>
<dbReference type="InterPro" id="IPR001499">
    <property type="entry name" value="GPCR_STE3"/>
</dbReference>
<feature type="transmembrane region" description="Helical" evidence="11">
    <location>
        <begin position="110"/>
        <end position="131"/>
    </location>
</feature>
<feature type="compositionally biased region" description="Basic and acidic residues" evidence="10">
    <location>
        <begin position="346"/>
        <end position="358"/>
    </location>
</feature>
<name>A0A5C3EP67_9BASI</name>
<evidence type="ECO:0000256" key="3">
    <source>
        <dbReference type="ARBA" id="ARBA00022507"/>
    </source>
</evidence>
<keyword evidence="7 11" id="KW-0472">Membrane</keyword>
<keyword evidence="6" id="KW-0297">G-protein coupled receptor</keyword>
<evidence type="ECO:0000256" key="5">
    <source>
        <dbReference type="ARBA" id="ARBA00022989"/>
    </source>
</evidence>
<dbReference type="GO" id="GO:0004933">
    <property type="term" value="F:mating-type a-factor pheromone receptor activity"/>
    <property type="evidence" value="ECO:0007669"/>
    <property type="project" value="InterPro"/>
</dbReference>
<dbReference type="PRINTS" id="PR00900">
    <property type="entry name" value="PHEROMONEAR"/>
</dbReference>
<evidence type="ECO:0000256" key="2">
    <source>
        <dbReference type="ARBA" id="ARBA00011085"/>
    </source>
</evidence>
<evidence type="ECO:0000256" key="1">
    <source>
        <dbReference type="ARBA" id="ARBA00004141"/>
    </source>
</evidence>
<dbReference type="GO" id="GO:0000750">
    <property type="term" value="P:pheromone-dependent signal transduction involved in conjugation with cellular fusion"/>
    <property type="evidence" value="ECO:0007669"/>
    <property type="project" value="TreeGrafter"/>
</dbReference>
<evidence type="ECO:0000256" key="4">
    <source>
        <dbReference type="ARBA" id="ARBA00022692"/>
    </source>
</evidence>
<reference evidence="12 13" key="1">
    <citation type="submission" date="2018-03" db="EMBL/GenBank/DDBJ databases">
        <authorList>
            <person name="Guldener U."/>
        </authorList>
    </citation>
    <scope>NUCLEOTIDE SEQUENCE [LARGE SCALE GENOMIC DNA]</scope>
    <source>
        <strain evidence="12 13">NBRC100155</strain>
    </source>
</reference>
<gene>
    <name evidence="12" type="ORF">UTRI_02895</name>
</gene>
<dbReference type="GO" id="GO:0005886">
    <property type="term" value="C:plasma membrane"/>
    <property type="evidence" value="ECO:0007669"/>
    <property type="project" value="TreeGrafter"/>
</dbReference>
<dbReference type="PANTHER" id="PTHR28097:SF1">
    <property type="entry name" value="PHEROMONE A FACTOR RECEPTOR"/>
    <property type="match status" value="1"/>
</dbReference>
<dbReference type="PRINTS" id="PR00899">
    <property type="entry name" value="GPCRSTE3"/>
</dbReference>
<feature type="transmembrane region" description="Helical" evidence="11">
    <location>
        <begin position="203"/>
        <end position="222"/>
    </location>
</feature>
<feature type="region of interest" description="Disordered" evidence="10">
    <location>
        <begin position="339"/>
        <end position="358"/>
    </location>
</feature>
<organism evidence="12 13">
    <name type="scientific">Ustilago trichophora</name>
    <dbReference type="NCBI Taxonomy" id="86804"/>
    <lineage>
        <taxon>Eukaryota</taxon>
        <taxon>Fungi</taxon>
        <taxon>Dikarya</taxon>
        <taxon>Basidiomycota</taxon>
        <taxon>Ustilaginomycotina</taxon>
        <taxon>Ustilaginomycetes</taxon>
        <taxon>Ustilaginales</taxon>
        <taxon>Ustilaginaceae</taxon>
        <taxon>Ustilago</taxon>
    </lineage>
</organism>
<sequence>MLDHVTPFFALLASVLVLMPLAWHIRSRNVGTIALSVWLVLGNLDNFVNSMAWWNGLENKAPGFCDISIRLRHALFIAIPASNLVIARKLESIASTRQVRTTAADQKKSVIIDLLISLGIPIVYVSLMIVNQSSRYAIIEEAGCWPLLVTSWVWVLLVAAPVIIVSVASAVYSVLAFRWFWIRRRQFQAVLASSASTINKSRYIRLLVLTATDMLIFFPIYVGSIGSEIQTAITIPYGSWSSVHANFNEVPQYSTEVIMMQASFQRNLILSRLVCPISGFIFFAMFGLGEESRQGYKNALCKVLTFLKLRKEPKQSRPEPVVANIEVVTFRSRDTYCATDASPSSEKFDDNPSKLEEA</sequence>
<feature type="transmembrane region" description="Helical" evidence="11">
    <location>
        <begin position="151"/>
        <end position="182"/>
    </location>
</feature>
<evidence type="ECO:0000256" key="10">
    <source>
        <dbReference type="SAM" id="MobiDB-lite"/>
    </source>
</evidence>
<proteinExistence type="inferred from homology"/>
<keyword evidence="8 12" id="KW-0675">Receptor</keyword>
<feature type="transmembrane region" description="Helical" evidence="11">
    <location>
        <begin position="269"/>
        <end position="288"/>
    </location>
</feature>
<dbReference type="Proteomes" id="UP000324022">
    <property type="component" value="Unassembled WGS sequence"/>
</dbReference>
<evidence type="ECO:0000313" key="12">
    <source>
        <dbReference type="EMBL" id="SPO32338.1"/>
    </source>
</evidence>
<feature type="transmembrane region" description="Helical" evidence="11">
    <location>
        <begin position="6"/>
        <end position="23"/>
    </location>
</feature>
<keyword evidence="9" id="KW-0807">Transducer</keyword>
<evidence type="ECO:0000256" key="11">
    <source>
        <dbReference type="SAM" id="Phobius"/>
    </source>
</evidence>
<keyword evidence="3" id="KW-0589">Pheromone response</keyword>
<evidence type="ECO:0000256" key="9">
    <source>
        <dbReference type="ARBA" id="ARBA00023224"/>
    </source>
</evidence>
<dbReference type="AlphaFoldDB" id="A0A5C3EP67"/>
<dbReference type="CDD" id="cd14966">
    <property type="entry name" value="7tmD_STE3"/>
    <property type="match status" value="1"/>
</dbReference>
<evidence type="ECO:0000256" key="8">
    <source>
        <dbReference type="ARBA" id="ARBA00023170"/>
    </source>
</evidence>
<dbReference type="InterPro" id="IPR001546">
    <property type="entry name" value="GPCR_Pheromne_A_rcpt"/>
</dbReference>
<dbReference type="EMBL" id="OOIN01000043">
    <property type="protein sequence ID" value="SPO32338.1"/>
    <property type="molecule type" value="Genomic_DNA"/>
</dbReference>
<comment type="similarity">
    <text evidence="2">Belongs to the G-protein coupled receptor 4 family.</text>
</comment>
<evidence type="ECO:0000256" key="6">
    <source>
        <dbReference type="ARBA" id="ARBA00023040"/>
    </source>
</evidence>
<evidence type="ECO:0000256" key="7">
    <source>
        <dbReference type="ARBA" id="ARBA00023136"/>
    </source>
</evidence>
<keyword evidence="4 11" id="KW-0812">Transmembrane</keyword>
<keyword evidence="5 11" id="KW-1133">Transmembrane helix</keyword>
<evidence type="ECO:0000313" key="13">
    <source>
        <dbReference type="Proteomes" id="UP000324022"/>
    </source>
</evidence>
<protein>
    <submittedName>
        <fullName evidence="12">Probable Pheromone receptor 1</fullName>
    </submittedName>
</protein>